<evidence type="ECO:0000256" key="8">
    <source>
        <dbReference type="SAM" id="Phobius"/>
    </source>
</evidence>
<dbReference type="Proteomes" id="UP001141434">
    <property type="component" value="Unassembled WGS sequence"/>
</dbReference>
<organism evidence="9 10">
    <name type="scientific">Penicillium alfredii</name>
    <dbReference type="NCBI Taxonomy" id="1506179"/>
    <lineage>
        <taxon>Eukaryota</taxon>
        <taxon>Fungi</taxon>
        <taxon>Dikarya</taxon>
        <taxon>Ascomycota</taxon>
        <taxon>Pezizomycotina</taxon>
        <taxon>Eurotiomycetes</taxon>
        <taxon>Eurotiomycetidae</taxon>
        <taxon>Eurotiales</taxon>
        <taxon>Aspergillaceae</taxon>
        <taxon>Penicillium</taxon>
    </lineage>
</organism>
<keyword evidence="6 8" id="KW-0472">Membrane</keyword>
<dbReference type="GeneID" id="81390417"/>
<keyword evidence="3" id="KW-1003">Cell membrane</keyword>
<feature type="transmembrane region" description="Helical" evidence="8">
    <location>
        <begin position="224"/>
        <end position="246"/>
    </location>
</feature>
<feature type="region of interest" description="Disordered" evidence="7">
    <location>
        <begin position="1"/>
        <end position="35"/>
    </location>
</feature>
<evidence type="ECO:0000256" key="2">
    <source>
        <dbReference type="ARBA" id="ARBA00022448"/>
    </source>
</evidence>
<dbReference type="InterPro" id="IPR052031">
    <property type="entry name" value="Membrane_Transporter-Flippase"/>
</dbReference>
<dbReference type="AlphaFoldDB" id="A0A9W9GA69"/>
<keyword evidence="2" id="KW-0813">Transport</keyword>
<protein>
    <submittedName>
        <fullName evidence="9">Uncharacterized protein</fullName>
    </submittedName>
</protein>
<comment type="caution">
    <text evidence="9">The sequence shown here is derived from an EMBL/GenBank/DDBJ whole genome shotgun (WGS) entry which is preliminary data.</text>
</comment>
<feature type="transmembrane region" description="Helical" evidence="8">
    <location>
        <begin position="40"/>
        <end position="59"/>
    </location>
</feature>
<dbReference type="EMBL" id="JAPMSZ010000001">
    <property type="protein sequence ID" value="KAJ5114906.1"/>
    <property type="molecule type" value="Genomic_DNA"/>
</dbReference>
<gene>
    <name evidence="9" type="ORF">NUU61_000665</name>
</gene>
<evidence type="ECO:0000256" key="3">
    <source>
        <dbReference type="ARBA" id="ARBA00022475"/>
    </source>
</evidence>
<evidence type="ECO:0000256" key="6">
    <source>
        <dbReference type="ARBA" id="ARBA00023136"/>
    </source>
</evidence>
<evidence type="ECO:0000256" key="4">
    <source>
        <dbReference type="ARBA" id="ARBA00022692"/>
    </source>
</evidence>
<dbReference type="RefSeq" id="XP_056516099.1">
    <property type="nucleotide sequence ID" value="XM_056651249.1"/>
</dbReference>
<dbReference type="PANTHER" id="PTHR43549">
    <property type="entry name" value="MULTIDRUG RESISTANCE PROTEIN YPNP-RELATED"/>
    <property type="match status" value="1"/>
</dbReference>
<proteinExistence type="predicted"/>
<comment type="subcellular location">
    <subcellularLocation>
        <location evidence="1">Cell membrane</location>
        <topology evidence="1">Multi-pass membrane protein</topology>
    </subcellularLocation>
</comment>
<evidence type="ECO:0000313" key="9">
    <source>
        <dbReference type="EMBL" id="KAJ5114906.1"/>
    </source>
</evidence>
<dbReference type="GO" id="GO:0005886">
    <property type="term" value="C:plasma membrane"/>
    <property type="evidence" value="ECO:0007669"/>
    <property type="project" value="UniProtKB-SubCell"/>
</dbReference>
<sequence length="414" mass="45394">MDMTKRASASVQVEGSGQESERGSSEAPSMPKPRMWSRETYSGSLIFNLGAFFLPALYSTLSKLWVARIDASQVVTTDVYTYIGVIIEVLNEGLPRSAWLVIGDKTTRTIHARLNLAYTMIVAQVVLGTVMTIIFLGANKSLAGTFVPAEVRQTSLTYVRLSSVQALTSAMEAAIAASTRALDNPDVPLIISSSKFLVNIVLDFLVISKFHVGTRRPSVITQAIIRLVCDAVSALVGLFYFIYVVVKHRKQEAGDRQRLRLTLSALSTLARPSVYTFLESALRNAIYLWLVKKIIQLGTNYATAWGVFSTIRWGLVMVPVQALEASTLTFVGHNWGQFRGRTANAFSKAARADLLEITRPALVSCAIALAFETVFCIALSWNGIEGFAFYLSESEVVAEIAQKMWKASKPSGLI</sequence>
<evidence type="ECO:0000256" key="5">
    <source>
        <dbReference type="ARBA" id="ARBA00022989"/>
    </source>
</evidence>
<feature type="transmembrane region" description="Helical" evidence="8">
    <location>
        <begin position="114"/>
        <end position="138"/>
    </location>
</feature>
<dbReference type="PANTHER" id="PTHR43549:SF2">
    <property type="entry name" value="MULTIDRUG RESISTANCE PROTEIN NORM-RELATED"/>
    <property type="match status" value="1"/>
</dbReference>
<feature type="transmembrane region" description="Helical" evidence="8">
    <location>
        <begin position="79"/>
        <end position="102"/>
    </location>
</feature>
<accession>A0A9W9GA69</accession>
<name>A0A9W9GA69_9EURO</name>
<reference evidence="9" key="1">
    <citation type="submission" date="2022-11" db="EMBL/GenBank/DDBJ databases">
        <authorList>
            <person name="Petersen C."/>
        </authorList>
    </citation>
    <scope>NUCLEOTIDE SEQUENCE</scope>
    <source>
        <strain evidence="9">IBT 34128</strain>
    </source>
</reference>
<keyword evidence="10" id="KW-1185">Reference proteome</keyword>
<feature type="transmembrane region" description="Helical" evidence="8">
    <location>
        <begin position="361"/>
        <end position="381"/>
    </location>
</feature>
<keyword evidence="4 8" id="KW-0812">Transmembrane</keyword>
<evidence type="ECO:0000256" key="7">
    <source>
        <dbReference type="SAM" id="MobiDB-lite"/>
    </source>
</evidence>
<evidence type="ECO:0000256" key="1">
    <source>
        <dbReference type="ARBA" id="ARBA00004651"/>
    </source>
</evidence>
<evidence type="ECO:0000313" key="10">
    <source>
        <dbReference type="Proteomes" id="UP001141434"/>
    </source>
</evidence>
<dbReference type="OrthoDB" id="2119662at2759"/>
<keyword evidence="5 8" id="KW-1133">Transmembrane helix</keyword>
<reference evidence="9" key="2">
    <citation type="journal article" date="2023" name="IMA Fungus">
        <title>Comparative genomic study of the Penicillium genus elucidates a diverse pangenome and 15 lateral gene transfer events.</title>
        <authorList>
            <person name="Petersen C."/>
            <person name="Sorensen T."/>
            <person name="Nielsen M.R."/>
            <person name="Sondergaard T.E."/>
            <person name="Sorensen J.L."/>
            <person name="Fitzpatrick D.A."/>
            <person name="Frisvad J.C."/>
            <person name="Nielsen K.L."/>
        </authorList>
    </citation>
    <scope>NUCLEOTIDE SEQUENCE</scope>
    <source>
        <strain evidence="9">IBT 34128</strain>
    </source>
</reference>